<sequence>MSARVALVVVSHSDLLARGVAEVAGQMAPDVLVEAAGGTDDLSLGTSYDRVEHAVDAALESVGGDDAPAGAGVVVLTDLGSATMTVESVLDMADDAGRLVFADAPLVEGAVAAAVRAQLGDDVAAVARAARGAAGAFAAAAPSSSPEPAGPVLRDPVAVIRAAPALDAADAVEGEATVADPVGLHARPAAQLARLAGTFDAEVTVDGASADSVLELMALGVRRGDVVRISATGPQAAEAVEALTRMLEQGGEPAGTVGSAQL</sequence>
<feature type="domain" description="PTS EIIA type-4" evidence="8">
    <location>
        <begin position="4"/>
        <end position="144"/>
    </location>
</feature>
<dbReference type="SUPFAM" id="SSF55594">
    <property type="entry name" value="HPr-like"/>
    <property type="match status" value="1"/>
</dbReference>
<dbReference type="InterPro" id="IPR039643">
    <property type="entry name" value="DhaM"/>
</dbReference>
<evidence type="ECO:0000256" key="5">
    <source>
        <dbReference type="ARBA" id="ARBA00020422"/>
    </source>
</evidence>
<comment type="catalytic activity">
    <reaction evidence="1">
        <text>dihydroxyacetone + phosphoenolpyruvate = dihydroxyacetone phosphate + pyruvate</text>
        <dbReference type="Rhea" id="RHEA:18381"/>
        <dbReference type="ChEBI" id="CHEBI:15361"/>
        <dbReference type="ChEBI" id="CHEBI:16016"/>
        <dbReference type="ChEBI" id="CHEBI:57642"/>
        <dbReference type="ChEBI" id="CHEBI:58702"/>
        <dbReference type="EC" id="2.7.1.121"/>
    </reaction>
</comment>
<evidence type="ECO:0000313" key="10">
    <source>
        <dbReference type="EMBL" id="MFC7580627.1"/>
    </source>
</evidence>
<dbReference type="CDD" id="cd00367">
    <property type="entry name" value="PTS-HPr_like"/>
    <property type="match status" value="1"/>
</dbReference>
<dbReference type="InterPro" id="IPR004701">
    <property type="entry name" value="PTS_EIIA_man-typ"/>
</dbReference>
<dbReference type="EC" id="2.7.1.121" evidence="4"/>
<dbReference type="Pfam" id="PF00381">
    <property type="entry name" value="PTS-HPr"/>
    <property type="match status" value="1"/>
</dbReference>
<dbReference type="InterPro" id="IPR001020">
    <property type="entry name" value="PTS_HPr_His_P_site"/>
</dbReference>
<keyword evidence="10" id="KW-0418">Kinase</keyword>
<dbReference type="PANTHER" id="PTHR38594:SF1">
    <property type="entry name" value="PEP-DEPENDENT DIHYDROXYACETONE KINASE, PHOSPHORYL DONOR SUBUNIT DHAM"/>
    <property type="match status" value="1"/>
</dbReference>
<dbReference type="RefSeq" id="WP_380972852.1">
    <property type="nucleotide sequence ID" value="NZ_JBHTEF010000001.1"/>
</dbReference>
<dbReference type="InterPro" id="IPR036662">
    <property type="entry name" value="PTS_EIIA_man-typ_sf"/>
</dbReference>
<dbReference type="InterPro" id="IPR035895">
    <property type="entry name" value="HPr-like_sf"/>
</dbReference>
<protein>
    <recommendedName>
        <fullName evidence="5">Phosphocarrier protein HPr</fullName>
        <ecNumber evidence="4">2.7.1.121</ecNumber>
    </recommendedName>
</protein>
<accession>A0ABW2SKL5</accession>
<evidence type="ECO:0000256" key="1">
    <source>
        <dbReference type="ARBA" id="ARBA00001113"/>
    </source>
</evidence>
<dbReference type="GO" id="GO:0047324">
    <property type="term" value="F:phosphoenolpyruvate-glycerone phosphotransferase activity"/>
    <property type="evidence" value="ECO:0007669"/>
    <property type="project" value="UniProtKB-EC"/>
</dbReference>
<dbReference type="InterPro" id="IPR000032">
    <property type="entry name" value="HPr-like"/>
</dbReference>
<dbReference type="Gene3D" id="3.40.50.510">
    <property type="entry name" value="Phosphotransferase system, mannose-type IIA component"/>
    <property type="match status" value="1"/>
</dbReference>
<gene>
    <name evidence="10" type="primary">dhaM</name>
    <name evidence="10" type="ORF">ACFQWG_05310</name>
</gene>
<evidence type="ECO:0000256" key="2">
    <source>
        <dbReference type="ARBA" id="ARBA00002788"/>
    </source>
</evidence>
<organism evidence="10 11">
    <name type="scientific">Schaalia naturae</name>
    <dbReference type="NCBI Taxonomy" id="635203"/>
    <lineage>
        <taxon>Bacteria</taxon>
        <taxon>Bacillati</taxon>
        <taxon>Actinomycetota</taxon>
        <taxon>Actinomycetes</taxon>
        <taxon>Actinomycetales</taxon>
        <taxon>Actinomycetaceae</taxon>
        <taxon>Schaalia</taxon>
    </lineage>
</organism>
<dbReference type="PROSITE" id="PS51096">
    <property type="entry name" value="PTS_EIIA_TYPE_4"/>
    <property type="match status" value="1"/>
</dbReference>
<comment type="function">
    <text evidence="2">Component of the dihydroxyacetone kinase complex, which is responsible for the phosphoenolpyruvate (PEP)-dependent phosphorylation of dihydroxyacetone. DhaM serves as the phosphoryl donor. Is phosphorylated by phosphoenolpyruvate in an EI- and HPr-dependent reaction, and a phosphorelay system on histidine residues finally leads to phosphoryl transfer to DhaL and dihydroxyacetone.</text>
</comment>
<dbReference type="InterPro" id="IPR012844">
    <property type="entry name" value="DhaM_N"/>
</dbReference>
<keyword evidence="6 10" id="KW-0808">Transferase</keyword>
<proteinExistence type="predicted"/>
<dbReference type="PRINTS" id="PR00107">
    <property type="entry name" value="PHOSPHOCPHPR"/>
</dbReference>
<evidence type="ECO:0000259" key="9">
    <source>
        <dbReference type="PROSITE" id="PS51350"/>
    </source>
</evidence>
<dbReference type="EMBL" id="JBHTEF010000001">
    <property type="protein sequence ID" value="MFC7580627.1"/>
    <property type="molecule type" value="Genomic_DNA"/>
</dbReference>
<feature type="domain" description="HPr" evidence="9">
    <location>
        <begin position="171"/>
        <end position="255"/>
    </location>
</feature>
<comment type="caution">
    <text evidence="10">The sequence shown here is derived from an EMBL/GenBank/DDBJ whole genome shotgun (WGS) entry which is preliminary data.</text>
</comment>
<evidence type="ECO:0000256" key="6">
    <source>
        <dbReference type="ARBA" id="ARBA00022679"/>
    </source>
</evidence>
<dbReference type="Gene3D" id="3.30.1340.10">
    <property type="entry name" value="HPr-like"/>
    <property type="match status" value="1"/>
</dbReference>
<dbReference type="SUPFAM" id="SSF53062">
    <property type="entry name" value="PTS system fructose IIA component-like"/>
    <property type="match status" value="1"/>
</dbReference>
<comment type="subunit">
    <text evidence="7">Homodimer. The dihydroxyacetone kinase complex is composed of a homodimer of DhaM, a homodimer of DhaK and the subunit DhaL.</text>
</comment>
<evidence type="ECO:0000259" key="8">
    <source>
        <dbReference type="PROSITE" id="PS51096"/>
    </source>
</evidence>
<dbReference type="PANTHER" id="PTHR38594">
    <property type="entry name" value="PEP-DEPENDENT DIHYDROXYACETONE KINASE, PHOSPHORYL DONOR SUBUNIT DHAM"/>
    <property type="match status" value="1"/>
</dbReference>
<evidence type="ECO:0000256" key="4">
    <source>
        <dbReference type="ARBA" id="ARBA00012095"/>
    </source>
</evidence>
<dbReference type="Pfam" id="PF03610">
    <property type="entry name" value="EIIA-man"/>
    <property type="match status" value="1"/>
</dbReference>
<comment type="function">
    <text evidence="3">General (non sugar-specific) component of the phosphoenolpyruvate-dependent sugar phosphotransferase system (sugar PTS). This major carbohydrate active-transport system catalyzes the phosphorylation of incoming sugar substrates concomitantly with their translocation across the cell membrane. The phosphoryl group from phosphoenolpyruvate (PEP) is transferred to the phosphoryl carrier protein HPr by enzyme I. Phospho-HPr then transfers it to the PTS EIIA domain.</text>
</comment>
<reference evidence="11" key="1">
    <citation type="journal article" date="2019" name="Int. J. Syst. Evol. Microbiol.">
        <title>The Global Catalogue of Microorganisms (GCM) 10K type strain sequencing project: providing services to taxonomists for standard genome sequencing and annotation.</title>
        <authorList>
            <consortium name="The Broad Institute Genomics Platform"/>
            <consortium name="The Broad Institute Genome Sequencing Center for Infectious Disease"/>
            <person name="Wu L."/>
            <person name="Ma J."/>
        </authorList>
    </citation>
    <scope>NUCLEOTIDE SEQUENCE [LARGE SCALE GENOMIC DNA]</scope>
    <source>
        <strain evidence="11">CCUG 56698</strain>
    </source>
</reference>
<evidence type="ECO:0000256" key="3">
    <source>
        <dbReference type="ARBA" id="ARBA00003681"/>
    </source>
</evidence>
<dbReference type="Proteomes" id="UP001596527">
    <property type="component" value="Unassembled WGS sequence"/>
</dbReference>
<name>A0ABW2SKL5_9ACTO</name>
<evidence type="ECO:0000256" key="7">
    <source>
        <dbReference type="ARBA" id="ARBA00046577"/>
    </source>
</evidence>
<keyword evidence="11" id="KW-1185">Reference proteome</keyword>
<dbReference type="PROSITE" id="PS00369">
    <property type="entry name" value="PTS_HPR_HIS"/>
    <property type="match status" value="1"/>
</dbReference>
<evidence type="ECO:0000313" key="11">
    <source>
        <dbReference type="Proteomes" id="UP001596527"/>
    </source>
</evidence>
<dbReference type="NCBIfam" id="TIGR02364">
    <property type="entry name" value="dha_pts"/>
    <property type="match status" value="1"/>
</dbReference>
<dbReference type="NCBIfam" id="TIGR01003">
    <property type="entry name" value="PTS_HPr_family"/>
    <property type="match status" value="1"/>
</dbReference>
<dbReference type="PROSITE" id="PS51350">
    <property type="entry name" value="PTS_HPR_DOM"/>
    <property type="match status" value="1"/>
</dbReference>